<keyword evidence="3" id="KW-0732">Signal</keyword>
<feature type="region of interest" description="Disordered" evidence="1">
    <location>
        <begin position="458"/>
        <end position="564"/>
    </location>
</feature>
<feature type="compositionally biased region" description="Pro residues" evidence="1">
    <location>
        <begin position="522"/>
        <end position="532"/>
    </location>
</feature>
<proteinExistence type="predicted"/>
<gene>
    <name evidence="4" type="ORF">FB45DRAFT_31544</name>
</gene>
<keyword evidence="5" id="KW-1185">Reference proteome</keyword>
<feature type="chain" id="PRO_5042078947" description="Mid2 domain-containing protein" evidence="3">
    <location>
        <begin position="19"/>
        <end position="564"/>
    </location>
</feature>
<dbReference type="Proteomes" id="UP001221142">
    <property type="component" value="Unassembled WGS sequence"/>
</dbReference>
<feature type="signal peptide" evidence="3">
    <location>
        <begin position="1"/>
        <end position="18"/>
    </location>
</feature>
<evidence type="ECO:0000256" key="3">
    <source>
        <dbReference type="SAM" id="SignalP"/>
    </source>
</evidence>
<evidence type="ECO:0000256" key="2">
    <source>
        <dbReference type="SAM" id="Phobius"/>
    </source>
</evidence>
<evidence type="ECO:0008006" key="6">
    <source>
        <dbReference type="Google" id="ProtNLM"/>
    </source>
</evidence>
<feature type="region of interest" description="Disordered" evidence="1">
    <location>
        <begin position="156"/>
        <end position="253"/>
    </location>
</feature>
<feature type="compositionally biased region" description="Low complexity" evidence="1">
    <location>
        <begin position="355"/>
        <end position="368"/>
    </location>
</feature>
<dbReference type="EMBL" id="JARKIF010000001">
    <property type="protein sequence ID" value="KAJ7651114.1"/>
    <property type="molecule type" value="Genomic_DNA"/>
</dbReference>
<comment type="caution">
    <text evidence="4">The sequence shown here is derived from an EMBL/GenBank/DDBJ whole genome shotgun (WGS) entry which is preliminary data.</text>
</comment>
<evidence type="ECO:0000313" key="5">
    <source>
        <dbReference type="Proteomes" id="UP001221142"/>
    </source>
</evidence>
<keyword evidence="2" id="KW-0472">Membrane</keyword>
<keyword evidence="2" id="KW-0812">Transmembrane</keyword>
<accession>A0AAD7CKZ1</accession>
<feature type="compositionally biased region" description="Low complexity" evidence="1">
    <location>
        <begin position="473"/>
        <end position="487"/>
    </location>
</feature>
<name>A0AAD7CKZ1_9AGAR</name>
<keyword evidence="2" id="KW-1133">Transmembrane helix</keyword>
<dbReference type="AlphaFoldDB" id="A0AAD7CKZ1"/>
<protein>
    <recommendedName>
        <fullName evidence="6">Mid2 domain-containing protein</fullName>
    </recommendedName>
</protein>
<feature type="compositionally biased region" description="Low complexity" evidence="1">
    <location>
        <begin position="321"/>
        <end position="330"/>
    </location>
</feature>
<sequence length="564" mass="59099">MRLALYFFILCILSFVSGLRNVTSDDNDASIVYSPEWNVSSGNNSFDFGGSLHFSDNATASASLTFQGAWHSHTFKRVGVQVALDDQEPFTVDLEDIGAAVEPGLGRETVQSLVVWAATELPNTQHTIVISMPSTAQHVVFDGLIYSVVDSDNSSSVPPAVASTTSSSLTTTTTTESFSSSHSFSLSRTSSSTFLTSSSSPSPSTSISSKLSSTSTSRSPATPIENVAATSSSATTPVTTIRQSSPPDNLLASSSTSLKRTVAIGSAVAVVLVIAVLIALLCCIRRRRIRRRRDLSFAWSQKFSPYPAPPKTDAMRMTARPLSPQSQQLRPPLPPAHYRPLQSPVASPLAPPAPTARRSPRSPLATAPPIMPPSPSPQSTRFPSSSFALVPESPTPDSLTPPPPVTPGTPWSPQKSHRLSNASSVSSYESFSVESGAGYGWTTPSLVGIHPFSAGTGGLPVPRAEPSTSSAHAGPSTSRAAVAAAPTTYPPAPAARPPHVVVDATPLTPKLSEKSAAALFPQPAPPLSPPAPAYKEKDGQRLFAIGRSRSGSQSSEAAPPLYEP</sequence>
<feature type="transmembrane region" description="Helical" evidence="2">
    <location>
        <begin position="262"/>
        <end position="284"/>
    </location>
</feature>
<feature type="compositionally biased region" description="Low complexity" evidence="1">
    <location>
        <begin position="156"/>
        <end position="236"/>
    </location>
</feature>
<dbReference type="Gene3D" id="2.60.120.260">
    <property type="entry name" value="Galactose-binding domain-like"/>
    <property type="match status" value="1"/>
</dbReference>
<evidence type="ECO:0000256" key="1">
    <source>
        <dbReference type="SAM" id="MobiDB-lite"/>
    </source>
</evidence>
<reference evidence="4" key="1">
    <citation type="submission" date="2023-03" db="EMBL/GenBank/DDBJ databases">
        <title>Massive genome expansion in bonnet fungi (Mycena s.s.) driven by repeated elements and novel gene families across ecological guilds.</title>
        <authorList>
            <consortium name="Lawrence Berkeley National Laboratory"/>
            <person name="Harder C.B."/>
            <person name="Miyauchi S."/>
            <person name="Viragh M."/>
            <person name="Kuo A."/>
            <person name="Thoen E."/>
            <person name="Andreopoulos B."/>
            <person name="Lu D."/>
            <person name="Skrede I."/>
            <person name="Drula E."/>
            <person name="Henrissat B."/>
            <person name="Morin E."/>
            <person name="Kohler A."/>
            <person name="Barry K."/>
            <person name="LaButti K."/>
            <person name="Morin E."/>
            <person name="Salamov A."/>
            <person name="Lipzen A."/>
            <person name="Mereny Z."/>
            <person name="Hegedus B."/>
            <person name="Baldrian P."/>
            <person name="Stursova M."/>
            <person name="Weitz H."/>
            <person name="Taylor A."/>
            <person name="Grigoriev I.V."/>
            <person name="Nagy L.G."/>
            <person name="Martin F."/>
            <person name="Kauserud H."/>
        </authorList>
    </citation>
    <scope>NUCLEOTIDE SEQUENCE</scope>
    <source>
        <strain evidence="4">9284</strain>
    </source>
</reference>
<evidence type="ECO:0000313" key="4">
    <source>
        <dbReference type="EMBL" id="KAJ7651114.1"/>
    </source>
</evidence>
<feature type="compositionally biased region" description="Polar residues" evidence="1">
    <location>
        <begin position="237"/>
        <end position="253"/>
    </location>
</feature>
<feature type="region of interest" description="Disordered" evidence="1">
    <location>
        <begin position="321"/>
        <end position="418"/>
    </location>
</feature>
<organism evidence="4 5">
    <name type="scientific">Roridomyces roridus</name>
    <dbReference type="NCBI Taxonomy" id="1738132"/>
    <lineage>
        <taxon>Eukaryota</taxon>
        <taxon>Fungi</taxon>
        <taxon>Dikarya</taxon>
        <taxon>Basidiomycota</taxon>
        <taxon>Agaricomycotina</taxon>
        <taxon>Agaricomycetes</taxon>
        <taxon>Agaricomycetidae</taxon>
        <taxon>Agaricales</taxon>
        <taxon>Marasmiineae</taxon>
        <taxon>Mycenaceae</taxon>
        <taxon>Roridomyces</taxon>
    </lineage>
</organism>